<organism evidence="8 9">
    <name type="scientific">Microlunatus soli</name>
    <dbReference type="NCBI Taxonomy" id="630515"/>
    <lineage>
        <taxon>Bacteria</taxon>
        <taxon>Bacillati</taxon>
        <taxon>Actinomycetota</taxon>
        <taxon>Actinomycetes</taxon>
        <taxon>Propionibacteriales</taxon>
        <taxon>Propionibacteriaceae</taxon>
        <taxon>Microlunatus</taxon>
    </lineage>
</organism>
<evidence type="ECO:0000256" key="2">
    <source>
        <dbReference type="ARBA" id="ARBA00023015"/>
    </source>
</evidence>
<dbReference type="Proteomes" id="UP000199103">
    <property type="component" value="Chromosome I"/>
</dbReference>
<dbReference type="Pfam" id="PF08281">
    <property type="entry name" value="Sigma70_r4_2"/>
    <property type="match status" value="1"/>
</dbReference>
<dbReference type="InterPro" id="IPR013324">
    <property type="entry name" value="RNA_pol_sigma_r3/r4-like"/>
</dbReference>
<dbReference type="PANTHER" id="PTHR43133">
    <property type="entry name" value="RNA POLYMERASE ECF-TYPE SIGMA FACTO"/>
    <property type="match status" value="1"/>
</dbReference>
<evidence type="ECO:0000313" key="8">
    <source>
        <dbReference type="EMBL" id="SDS44385.1"/>
    </source>
</evidence>
<dbReference type="InterPro" id="IPR036388">
    <property type="entry name" value="WH-like_DNA-bd_sf"/>
</dbReference>
<keyword evidence="9" id="KW-1185">Reference proteome</keyword>
<dbReference type="RefSeq" id="WP_157683338.1">
    <property type="nucleotide sequence ID" value="NZ_LT629772.1"/>
</dbReference>
<evidence type="ECO:0000259" key="7">
    <source>
        <dbReference type="Pfam" id="PF08281"/>
    </source>
</evidence>
<sequence length="169" mass="19156">MSLPDHGFDVFVERSAGALLGYGRALTGSDHDAWDLVQEALTRIGERWSRETLVDPEAYARTVMIRLNIDRLRRIRRDTQLARRGGTPESYRMPEVEPLDDWLIAALRTLTPHQRTALALRYVDDCDVAEIARRMGCRSGTVRSHLSRGLARLKDASPAIRSMDGRAER</sequence>
<dbReference type="GO" id="GO:0006352">
    <property type="term" value="P:DNA-templated transcription initiation"/>
    <property type="evidence" value="ECO:0007669"/>
    <property type="project" value="InterPro"/>
</dbReference>
<accession>A0A1H1S8T3</accession>
<evidence type="ECO:0000256" key="1">
    <source>
        <dbReference type="ARBA" id="ARBA00010641"/>
    </source>
</evidence>
<gene>
    <name evidence="8" type="ORF">SAMN04489812_1922</name>
</gene>
<dbReference type="InterPro" id="IPR013249">
    <property type="entry name" value="RNA_pol_sigma70_r4_t2"/>
</dbReference>
<dbReference type="PANTHER" id="PTHR43133:SF50">
    <property type="entry name" value="ECF RNA POLYMERASE SIGMA FACTOR SIGM"/>
    <property type="match status" value="1"/>
</dbReference>
<evidence type="ECO:0000259" key="6">
    <source>
        <dbReference type="Pfam" id="PF04542"/>
    </source>
</evidence>
<dbReference type="InterPro" id="IPR014284">
    <property type="entry name" value="RNA_pol_sigma-70_dom"/>
</dbReference>
<dbReference type="CDD" id="cd06171">
    <property type="entry name" value="Sigma70_r4"/>
    <property type="match status" value="1"/>
</dbReference>
<comment type="similarity">
    <text evidence="1">Belongs to the sigma-70 factor family. ECF subfamily.</text>
</comment>
<evidence type="ECO:0000313" key="9">
    <source>
        <dbReference type="Proteomes" id="UP000199103"/>
    </source>
</evidence>
<keyword evidence="2" id="KW-0805">Transcription regulation</keyword>
<proteinExistence type="inferred from homology"/>
<keyword evidence="3" id="KW-0731">Sigma factor</keyword>
<dbReference type="Pfam" id="PF04542">
    <property type="entry name" value="Sigma70_r2"/>
    <property type="match status" value="1"/>
</dbReference>
<dbReference type="STRING" id="630515.SAMN04489812_1922"/>
<evidence type="ECO:0000256" key="5">
    <source>
        <dbReference type="ARBA" id="ARBA00023163"/>
    </source>
</evidence>
<feature type="domain" description="RNA polymerase sigma-70 region 2" evidence="6">
    <location>
        <begin position="12"/>
        <end position="77"/>
    </location>
</feature>
<evidence type="ECO:0000256" key="3">
    <source>
        <dbReference type="ARBA" id="ARBA00023082"/>
    </source>
</evidence>
<reference evidence="8 9" key="1">
    <citation type="submission" date="2016-10" db="EMBL/GenBank/DDBJ databases">
        <authorList>
            <person name="de Groot N.N."/>
        </authorList>
    </citation>
    <scope>NUCLEOTIDE SEQUENCE [LARGE SCALE GENOMIC DNA]</scope>
    <source>
        <strain evidence="8 9">DSM 21800</strain>
    </source>
</reference>
<dbReference type="InterPro" id="IPR013325">
    <property type="entry name" value="RNA_pol_sigma_r2"/>
</dbReference>
<dbReference type="Gene3D" id="1.10.10.10">
    <property type="entry name" value="Winged helix-like DNA-binding domain superfamily/Winged helix DNA-binding domain"/>
    <property type="match status" value="1"/>
</dbReference>
<evidence type="ECO:0000256" key="4">
    <source>
        <dbReference type="ARBA" id="ARBA00023125"/>
    </source>
</evidence>
<name>A0A1H1S8T3_9ACTN</name>
<dbReference type="InterPro" id="IPR039425">
    <property type="entry name" value="RNA_pol_sigma-70-like"/>
</dbReference>
<dbReference type="EMBL" id="LT629772">
    <property type="protein sequence ID" value="SDS44385.1"/>
    <property type="molecule type" value="Genomic_DNA"/>
</dbReference>
<dbReference type="OrthoDB" id="3692620at2"/>
<dbReference type="GO" id="GO:0016987">
    <property type="term" value="F:sigma factor activity"/>
    <property type="evidence" value="ECO:0007669"/>
    <property type="project" value="UniProtKB-KW"/>
</dbReference>
<protein>
    <submittedName>
        <fullName evidence="8">RNA polymerase sigma factor, sigma-70 family</fullName>
    </submittedName>
</protein>
<keyword evidence="5" id="KW-0804">Transcription</keyword>
<dbReference type="NCBIfam" id="TIGR02937">
    <property type="entry name" value="sigma70-ECF"/>
    <property type="match status" value="1"/>
</dbReference>
<dbReference type="AlphaFoldDB" id="A0A1H1S8T3"/>
<dbReference type="InterPro" id="IPR007627">
    <property type="entry name" value="RNA_pol_sigma70_r2"/>
</dbReference>
<dbReference type="GO" id="GO:0003677">
    <property type="term" value="F:DNA binding"/>
    <property type="evidence" value="ECO:0007669"/>
    <property type="project" value="UniProtKB-KW"/>
</dbReference>
<dbReference type="SUPFAM" id="SSF88659">
    <property type="entry name" value="Sigma3 and sigma4 domains of RNA polymerase sigma factors"/>
    <property type="match status" value="1"/>
</dbReference>
<feature type="domain" description="RNA polymerase sigma factor 70 region 4 type 2" evidence="7">
    <location>
        <begin position="102"/>
        <end position="153"/>
    </location>
</feature>
<keyword evidence="4" id="KW-0238">DNA-binding</keyword>
<dbReference type="SUPFAM" id="SSF88946">
    <property type="entry name" value="Sigma2 domain of RNA polymerase sigma factors"/>
    <property type="match status" value="1"/>
</dbReference>
<dbReference type="Gene3D" id="1.10.1740.10">
    <property type="match status" value="1"/>
</dbReference>